<dbReference type="GO" id="GO:0016787">
    <property type="term" value="F:hydrolase activity"/>
    <property type="evidence" value="ECO:0007669"/>
    <property type="project" value="UniProtKB-KW"/>
</dbReference>
<dbReference type="AlphaFoldDB" id="A0A844QCB5"/>
<proteinExistence type="predicted"/>
<dbReference type="InterPro" id="IPR029058">
    <property type="entry name" value="AB_hydrolase_fold"/>
</dbReference>
<feature type="domain" description="Serine aminopeptidase S33" evidence="1">
    <location>
        <begin position="48"/>
        <end position="303"/>
    </location>
</feature>
<dbReference type="InterPro" id="IPR051044">
    <property type="entry name" value="MAG_DAG_Lipase"/>
</dbReference>
<evidence type="ECO:0000313" key="2">
    <source>
        <dbReference type="EMBL" id="MVA95783.1"/>
    </source>
</evidence>
<evidence type="ECO:0000313" key="3">
    <source>
        <dbReference type="Proteomes" id="UP000463224"/>
    </source>
</evidence>
<dbReference type="InterPro" id="IPR022742">
    <property type="entry name" value="Hydrolase_4"/>
</dbReference>
<dbReference type="Gene3D" id="3.40.50.1820">
    <property type="entry name" value="alpha/beta hydrolase"/>
    <property type="match status" value="1"/>
</dbReference>
<protein>
    <submittedName>
        <fullName evidence="2">Alpha/beta fold hydrolase</fullName>
    </submittedName>
</protein>
<gene>
    <name evidence="2" type="ORF">GN330_00760</name>
</gene>
<dbReference type="Pfam" id="PF12146">
    <property type="entry name" value="Hydrolase_4"/>
    <property type="match status" value="1"/>
</dbReference>
<accession>A0A844QCB5</accession>
<dbReference type="SUPFAM" id="SSF53474">
    <property type="entry name" value="alpha/beta-Hydrolases"/>
    <property type="match status" value="1"/>
</dbReference>
<evidence type="ECO:0000259" key="1">
    <source>
        <dbReference type="Pfam" id="PF12146"/>
    </source>
</evidence>
<organism evidence="2 3">
    <name type="scientific">Nitratireductor arenosus</name>
    <dbReference type="NCBI Taxonomy" id="2682096"/>
    <lineage>
        <taxon>Bacteria</taxon>
        <taxon>Pseudomonadati</taxon>
        <taxon>Pseudomonadota</taxon>
        <taxon>Alphaproteobacteria</taxon>
        <taxon>Hyphomicrobiales</taxon>
        <taxon>Phyllobacteriaceae</taxon>
        <taxon>Nitratireductor</taxon>
    </lineage>
</organism>
<dbReference type="PANTHER" id="PTHR11614">
    <property type="entry name" value="PHOSPHOLIPASE-RELATED"/>
    <property type="match status" value="1"/>
</dbReference>
<name>A0A844QCB5_9HYPH</name>
<dbReference type="Proteomes" id="UP000463224">
    <property type="component" value="Unassembled WGS sequence"/>
</dbReference>
<keyword evidence="2" id="KW-0378">Hydrolase</keyword>
<comment type="caution">
    <text evidence="2">The sequence shown here is derived from an EMBL/GenBank/DDBJ whole genome shotgun (WGS) entry which is preliminary data.</text>
</comment>
<keyword evidence="3" id="KW-1185">Reference proteome</keyword>
<reference evidence="2 3" key="1">
    <citation type="submission" date="2019-12" db="EMBL/GenBank/DDBJ databases">
        <title>Nitratireductor arenosus sp. nov., Isolated from sea sand, Jeju island, South Korea.</title>
        <authorList>
            <person name="Kim W."/>
        </authorList>
    </citation>
    <scope>NUCLEOTIDE SEQUENCE [LARGE SCALE GENOMIC DNA]</scope>
    <source>
        <strain evidence="2 3">CAU 1489</strain>
    </source>
</reference>
<dbReference type="EMBL" id="WPHG01000001">
    <property type="protein sequence ID" value="MVA95783.1"/>
    <property type="molecule type" value="Genomic_DNA"/>
</dbReference>
<sequence length="325" mass="35577">MPLEDKDTAVLHEIPGNRVPERARVGYFESWDGKRLRYALFPAQARPLKGTVIILSGRNECIEKYFETIGDLSKLGLGSAVMDWRGQGGSERLTRDPQRGHVDSFDDYVADLDRFFTDIALPDCRGPFYILAHSTGALVALLAAPSLTNRVRRMVLSAPLLAFEGQHASVSGLRRISSLLYALGLGTVYLGWGRRPAVPPPFATNKLTTDFARYQRNVALYQQFPHLALGGPTAGWVRAACRAIEQVTEPAFAARIQLPTLFVAAGADTVVSTRAIEHYATPLRAASLLTIDGARHELLQEADIYREQLLAAFAAFVPGTDTAIA</sequence>